<dbReference type="SMART" id="SM00345">
    <property type="entry name" value="HTH_GNTR"/>
    <property type="match status" value="2"/>
</dbReference>
<dbReference type="Gene3D" id="1.10.10.10">
    <property type="entry name" value="Winged helix-like DNA-binding domain superfamily/Winged helix DNA-binding domain"/>
    <property type="match status" value="2"/>
</dbReference>
<dbReference type="Pfam" id="PF07729">
    <property type="entry name" value="FCD"/>
    <property type="match status" value="1"/>
</dbReference>
<feature type="domain" description="HTH gntR-type" evidence="4">
    <location>
        <begin position="82"/>
        <end position="154"/>
    </location>
</feature>
<accession>A0ABU0LS54</accession>
<dbReference type="Pfam" id="PF00392">
    <property type="entry name" value="GntR"/>
    <property type="match status" value="2"/>
</dbReference>
<dbReference type="PRINTS" id="PR00035">
    <property type="entry name" value="HTHGNTR"/>
</dbReference>
<dbReference type="GO" id="GO:0003677">
    <property type="term" value="F:DNA binding"/>
    <property type="evidence" value="ECO:0007669"/>
    <property type="project" value="UniProtKB-KW"/>
</dbReference>
<feature type="domain" description="HTH gntR-type" evidence="4">
    <location>
        <begin position="1"/>
        <end position="70"/>
    </location>
</feature>
<dbReference type="Gene3D" id="1.20.120.530">
    <property type="entry name" value="GntR ligand-binding domain-like"/>
    <property type="match status" value="1"/>
</dbReference>
<dbReference type="InterPro" id="IPR011711">
    <property type="entry name" value="GntR_C"/>
</dbReference>
<dbReference type="PROSITE" id="PS50949">
    <property type="entry name" value="HTH_GNTR"/>
    <property type="match status" value="2"/>
</dbReference>
<gene>
    <name evidence="5" type="ORF">QOZ99_002439</name>
</gene>
<dbReference type="EMBL" id="JAUSVR010000007">
    <property type="protein sequence ID" value="MDQ0511540.1"/>
    <property type="molecule type" value="Genomic_DNA"/>
</dbReference>
<dbReference type="PANTHER" id="PTHR43537:SF5">
    <property type="entry name" value="UXU OPERON TRANSCRIPTIONAL REGULATOR"/>
    <property type="match status" value="1"/>
</dbReference>
<comment type="caution">
    <text evidence="5">The sequence shown here is derived from an EMBL/GenBank/DDBJ whole genome shotgun (WGS) entry which is preliminary data.</text>
</comment>
<dbReference type="SMART" id="SM00895">
    <property type="entry name" value="FCD"/>
    <property type="match status" value="1"/>
</dbReference>
<dbReference type="InterPro" id="IPR000524">
    <property type="entry name" value="Tscrpt_reg_HTH_GntR"/>
</dbReference>
<dbReference type="InterPro" id="IPR036388">
    <property type="entry name" value="WH-like_DNA-bd_sf"/>
</dbReference>
<dbReference type="InterPro" id="IPR036390">
    <property type="entry name" value="WH_DNA-bd_sf"/>
</dbReference>
<proteinExistence type="predicted"/>
<reference evidence="5 6" key="1">
    <citation type="submission" date="2023-07" db="EMBL/GenBank/DDBJ databases">
        <title>Genomic Encyclopedia of Type Strains, Phase IV (KMG-IV): sequencing the most valuable type-strain genomes for metagenomic binning, comparative biology and taxonomic classification.</title>
        <authorList>
            <person name="Goeker M."/>
        </authorList>
    </citation>
    <scope>NUCLEOTIDE SEQUENCE [LARGE SCALE GENOMIC DNA]</scope>
    <source>
        <strain evidence="5 6">DSM 15561</strain>
    </source>
</reference>
<dbReference type="PANTHER" id="PTHR43537">
    <property type="entry name" value="TRANSCRIPTIONAL REGULATOR, GNTR FAMILY"/>
    <property type="match status" value="1"/>
</dbReference>
<sequence>MKGNAVFKSGYNRCLRRLAHLPPGARLPSENELALALDISRTTIRAVLAALEERGIVGRAGGQRHLVRVPTEPDHFPDVQTLSAGAAFERRFLEWILQGDFRAGQLLNAAELARQFGTSTTTIRECLARFQHFGLLERRPNSSWLFNGITVEFVREIYDVREMFELRATRSFIERPDTAPEWRELAVIEQEHRAILAHLDRDFALFPQADERLHRIIHEATGNRFIIDFYNVVATLFHYTYRWNREDARQRSATALTEHLDYIDALRSRDPRAIDARCRKHLRTACATLIGSIETRANTAAPHAAILT</sequence>
<keyword evidence="3" id="KW-0804">Transcription</keyword>
<evidence type="ECO:0000256" key="2">
    <source>
        <dbReference type="ARBA" id="ARBA00023125"/>
    </source>
</evidence>
<dbReference type="SUPFAM" id="SSF46785">
    <property type="entry name" value="Winged helix' DNA-binding domain"/>
    <property type="match status" value="2"/>
</dbReference>
<name>A0ABU0LS54_9HYPH</name>
<evidence type="ECO:0000256" key="1">
    <source>
        <dbReference type="ARBA" id="ARBA00023015"/>
    </source>
</evidence>
<evidence type="ECO:0000313" key="6">
    <source>
        <dbReference type="Proteomes" id="UP001235094"/>
    </source>
</evidence>
<protein>
    <submittedName>
        <fullName evidence="5">DNA-binding GntR family transcriptional regulator</fullName>
    </submittedName>
</protein>
<dbReference type="Proteomes" id="UP001235094">
    <property type="component" value="Unassembled WGS sequence"/>
</dbReference>
<keyword evidence="6" id="KW-1185">Reference proteome</keyword>
<keyword evidence="2 5" id="KW-0238">DNA-binding</keyword>
<keyword evidence="1" id="KW-0805">Transcription regulation</keyword>
<organism evidence="5 6">
    <name type="scientific">Ancylobacter amanitiformis</name>
    <dbReference type="NCBI Taxonomy" id="217069"/>
    <lineage>
        <taxon>Bacteria</taxon>
        <taxon>Pseudomonadati</taxon>
        <taxon>Pseudomonadota</taxon>
        <taxon>Alphaproteobacteria</taxon>
        <taxon>Hyphomicrobiales</taxon>
        <taxon>Xanthobacteraceae</taxon>
        <taxon>Ancylobacter</taxon>
    </lineage>
</organism>
<evidence type="ECO:0000259" key="4">
    <source>
        <dbReference type="PROSITE" id="PS50949"/>
    </source>
</evidence>
<evidence type="ECO:0000313" key="5">
    <source>
        <dbReference type="EMBL" id="MDQ0511540.1"/>
    </source>
</evidence>
<dbReference type="SUPFAM" id="SSF48008">
    <property type="entry name" value="GntR ligand-binding domain-like"/>
    <property type="match status" value="1"/>
</dbReference>
<dbReference type="RefSeq" id="WP_306890239.1">
    <property type="nucleotide sequence ID" value="NZ_JAUSVR010000007.1"/>
</dbReference>
<dbReference type="InterPro" id="IPR008920">
    <property type="entry name" value="TF_FadR/GntR_C"/>
</dbReference>
<evidence type="ECO:0000256" key="3">
    <source>
        <dbReference type="ARBA" id="ARBA00023163"/>
    </source>
</evidence>